<dbReference type="SUPFAM" id="SSF52402">
    <property type="entry name" value="Adenine nucleotide alpha hydrolases-like"/>
    <property type="match status" value="1"/>
</dbReference>
<keyword evidence="1" id="KW-0808">Transferase</keyword>
<dbReference type="GO" id="GO:0005739">
    <property type="term" value="C:mitochondrion"/>
    <property type="evidence" value="ECO:0007669"/>
    <property type="project" value="TreeGrafter"/>
</dbReference>
<dbReference type="Gene3D" id="3.40.50.620">
    <property type="entry name" value="HUPs"/>
    <property type="match status" value="1"/>
</dbReference>
<dbReference type="GO" id="GO:0016740">
    <property type="term" value="F:transferase activity"/>
    <property type="evidence" value="ECO:0007669"/>
    <property type="project" value="UniProtKB-KW"/>
</dbReference>
<reference evidence="2 3" key="1">
    <citation type="journal article" date="2014" name="Genome Biol. Evol.">
        <title>The genome of the myxosporean Thelohanellus kitauei shows adaptations to nutrient acquisition within its fish host.</title>
        <authorList>
            <person name="Yang Y."/>
            <person name="Xiong J."/>
            <person name="Zhou Z."/>
            <person name="Huo F."/>
            <person name="Miao W."/>
            <person name="Ran C."/>
            <person name="Liu Y."/>
            <person name="Zhang J."/>
            <person name="Feng J."/>
            <person name="Wang M."/>
            <person name="Wang M."/>
            <person name="Wang L."/>
            <person name="Yao B."/>
        </authorList>
    </citation>
    <scope>NUCLEOTIDE SEQUENCE [LARGE SCALE GENOMIC DNA]</scope>
    <source>
        <strain evidence="2">Wuqing</strain>
    </source>
</reference>
<dbReference type="GO" id="GO:0002144">
    <property type="term" value="C:cytosolic tRNA wobble base thiouridylase complex"/>
    <property type="evidence" value="ECO:0007669"/>
    <property type="project" value="TreeGrafter"/>
</dbReference>
<sequence>MNLLRGDVNRLPKCVLPITMDCNSLPRCKPLIYSYQKEIVLYAKYLELDYFATECTYSHYGFRTDAKTFIKDLESVKPTSTLNIIKSIECLECKPDTKKQTLLDGNFLFTHIHKFSMVCVPPAGSLGFMNLRGCLPNIREGVLGFPAIRYYCCSRYNFCFAL</sequence>
<evidence type="ECO:0000313" key="2">
    <source>
        <dbReference type="EMBL" id="KII71935.1"/>
    </source>
</evidence>
<dbReference type="OrthoDB" id="198857at2759"/>
<dbReference type="InterPro" id="IPR014729">
    <property type="entry name" value="Rossmann-like_a/b/a_fold"/>
</dbReference>
<evidence type="ECO:0000313" key="3">
    <source>
        <dbReference type="Proteomes" id="UP000031668"/>
    </source>
</evidence>
<dbReference type="OMA" id="ECTYSHY"/>
<comment type="caution">
    <text evidence="2">The sequence shown here is derived from an EMBL/GenBank/DDBJ whole genome shotgun (WGS) entry which is preliminary data.</text>
</comment>
<dbReference type="EMBL" id="JWZT01001550">
    <property type="protein sequence ID" value="KII71935.1"/>
    <property type="molecule type" value="Genomic_DNA"/>
</dbReference>
<dbReference type="PANTHER" id="PTHR11807">
    <property type="entry name" value="ATPASES OF THE PP SUPERFAMILY-RELATED"/>
    <property type="match status" value="1"/>
</dbReference>
<gene>
    <name evidence="2" type="ORF">RF11_06053</name>
</gene>
<accession>A0A0C2N6L1</accession>
<name>A0A0C2N6L1_THEKT</name>
<dbReference type="Proteomes" id="UP000031668">
    <property type="component" value="Unassembled WGS sequence"/>
</dbReference>
<keyword evidence="3" id="KW-1185">Reference proteome</keyword>
<organism evidence="2 3">
    <name type="scientific">Thelohanellus kitauei</name>
    <name type="common">Myxosporean</name>
    <dbReference type="NCBI Taxonomy" id="669202"/>
    <lineage>
        <taxon>Eukaryota</taxon>
        <taxon>Metazoa</taxon>
        <taxon>Cnidaria</taxon>
        <taxon>Myxozoa</taxon>
        <taxon>Myxosporea</taxon>
        <taxon>Bivalvulida</taxon>
        <taxon>Platysporina</taxon>
        <taxon>Myxobolidae</taxon>
        <taxon>Thelohanellus</taxon>
    </lineage>
</organism>
<protein>
    <submittedName>
        <fullName evidence="2">Cytoplasmic tRNA 2-thiolation protein 1</fullName>
    </submittedName>
</protein>
<evidence type="ECO:0000256" key="1">
    <source>
        <dbReference type="ARBA" id="ARBA00022679"/>
    </source>
</evidence>
<dbReference type="PANTHER" id="PTHR11807:SF12">
    <property type="entry name" value="CYTOPLASMIC TRNA 2-THIOLATION PROTEIN 1"/>
    <property type="match status" value="1"/>
</dbReference>
<dbReference type="AlphaFoldDB" id="A0A0C2N6L1"/>
<proteinExistence type="predicted"/>
<dbReference type="GO" id="GO:0000049">
    <property type="term" value="F:tRNA binding"/>
    <property type="evidence" value="ECO:0007669"/>
    <property type="project" value="TreeGrafter"/>
</dbReference>
<dbReference type="GO" id="GO:0002143">
    <property type="term" value="P:tRNA wobble position uridine thiolation"/>
    <property type="evidence" value="ECO:0007669"/>
    <property type="project" value="TreeGrafter"/>
</dbReference>